<name>A0A5K0Y541_9MAGN</name>
<protein>
    <submittedName>
        <fullName evidence="2">Uncharacterized protein</fullName>
    </submittedName>
</protein>
<sequence length="106" mass="11787">MEAGGRCQEGGHQLPLFQQQGGPGGPFSSLSPDFHKEHQQVGEGRSNGMKMMVKLEMAIILHHMVLNFQWMPFEQGHPIAFPFVEFPKGLPIRVHKLPATTVDSNP</sequence>
<feature type="region of interest" description="Disordered" evidence="1">
    <location>
        <begin position="1"/>
        <end position="46"/>
    </location>
</feature>
<dbReference type="Gramene" id="NC11G0291140.1">
    <property type="protein sequence ID" value="NC11G0291140.1:cds"/>
    <property type="gene ID" value="NC11G0291140"/>
</dbReference>
<organism evidence="2">
    <name type="scientific">Nymphaea colorata</name>
    <name type="common">pocket water lily</name>
    <dbReference type="NCBI Taxonomy" id="210225"/>
    <lineage>
        <taxon>Eukaryota</taxon>
        <taxon>Viridiplantae</taxon>
        <taxon>Streptophyta</taxon>
        <taxon>Embryophyta</taxon>
        <taxon>Tracheophyta</taxon>
        <taxon>Spermatophyta</taxon>
        <taxon>Magnoliopsida</taxon>
        <taxon>Nymphaeales</taxon>
        <taxon>Nymphaeaceae</taxon>
        <taxon>Nymphaea</taxon>
    </lineage>
</organism>
<evidence type="ECO:0000256" key="1">
    <source>
        <dbReference type="SAM" id="MobiDB-lite"/>
    </source>
</evidence>
<gene>
    <name evidence="2" type="ORF">NYM_LOCUS7439</name>
</gene>
<feature type="compositionally biased region" description="Low complexity" evidence="1">
    <location>
        <begin position="13"/>
        <end position="32"/>
    </location>
</feature>
<dbReference type="AlphaFoldDB" id="A0A5K0Y541"/>
<accession>A0A5K0Y541</accession>
<dbReference type="EMBL" id="LR721776">
    <property type="protein sequence ID" value="VVV72876.1"/>
    <property type="molecule type" value="Genomic_DNA"/>
</dbReference>
<proteinExistence type="predicted"/>
<evidence type="ECO:0000313" key="2">
    <source>
        <dbReference type="EMBL" id="VVV72876.1"/>
    </source>
</evidence>
<reference evidence="2" key="1">
    <citation type="submission" date="2019-09" db="EMBL/GenBank/DDBJ databases">
        <authorList>
            <person name="Zhang L."/>
        </authorList>
    </citation>
    <scope>NUCLEOTIDE SEQUENCE</scope>
</reference>